<dbReference type="Gene3D" id="3.60.15.10">
    <property type="entry name" value="Ribonuclease Z/Hydroxyacylglutathione hydrolase-like"/>
    <property type="match status" value="1"/>
</dbReference>
<protein>
    <submittedName>
        <fullName evidence="3">Quinoprotein relay system zinc metallohydrolase 2</fullName>
    </submittedName>
</protein>
<dbReference type="CDD" id="cd16282">
    <property type="entry name" value="metallo-hydrolase-like_MBL-fold"/>
    <property type="match status" value="1"/>
</dbReference>
<keyword evidence="4" id="KW-1185">Reference proteome</keyword>
<dbReference type="EMBL" id="JBHUHD010000001">
    <property type="protein sequence ID" value="MFD2142525.1"/>
    <property type="molecule type" value="Genomic_DNA"/>
</dbReference>
<comment type="similarity">
    <text evidence="1">Belongs to the metallo-beta-lactamase superfamily. Class-B beta-lactamase family.</text>
</comment>
<comment type="caution">
    <text evidence="3">The sequence shown here is derived from an EMBL/GenBank/DDBJ whole genome shotgun (WGS) entry which is preliminary data.</text>
</comment>
<dbReference type="Proteomes" id="UP001597299">
    <property type="component" value="Unassembled WGS sequence"/>
</dbReference>
<dbReference type="InterPro" id="IPR050855">
    <property type="entry name" value="NDM-1-like"/>
</dbReference>
<dbReference type="PANTHER" id="PTHR42951">
    <property type="entry name" value="METALLO-BETA-LACTAMASE DOMAIN-CONTAINING"/>
    <property type="match status" value="1"/>
</dbReference>
<proteinExistence type="inferred from homology"/>
<name>A0ABW4Z222_9HYPH</name>
<dbReference type="PANTHER" id="PTHR42951:SF4">
    <property type="entry name" value="ACYL-COENZYME A THIOESTERASE MBLAC2"/>
    <property type="match status" value="1"/>
</dbReference>
<evidence type="ECO:0000313" key="4">
    <source>
        <dbReference type="Proteomes" id="UP001597299"/>
    </source>
</evidence>
<evidence type="ECO:0000259" key="2">
    <source>
        <dbReference type="SMART" id="SM00849"/>
    </source>
</evidence>
<sequence length="342" mass="36641">MRIPPRIPRNIPPRPSHGFPGLPALNRRAALALGAFAAVGVSAGAFAPPCGCAFAAADGALSLDEIAPGVFVHRAPYEVLAPDNDGAIANVGLIVGAEAAAVIDTGNSHIAGLRLREAARRVTDRPIRYVVNTHMHPDHVLGNSAFEGEGVRFVGHRKLPRALSVRAETYLDQVKRLLGPAGEGTRIVLPDLLVEDRLVLDLGGRPLEFEAHPTAHTDNDLTIRDSASGTWFLGDLLFVGHVPTLDGSLQGWLSVLDRLAARAASRAVPGHGPASVEWPAAMAAERAYLEDLRTDVRRFIADGVPMGEAAERAGRSQARSWALFDEFNARNAIAAYHEFEWE</sequence>
<reference evidence="4" key="1">
    <citation type="journal article" date="2019" name="Int. J. Syst. Evol. Microbiol.">
        <title>The Global Catalogue of Microorganisms (GCM) 10K type strain sequencing project: providing services to taxonomists for standard genome sequencing and annotation.</title>
        <authorList>
            <consortium name="The Broad Institute Genomics Platform"/>
            <consortium name="The Broad Institute Genome Sequencing Center for Infectious Disease"/>
            <person name="Wu L."/>
            <person name="Ma J."/>
        </authorList>
    </citation>
    <scope>NUCLEOTIDE SEQUENCE [LARGE SCALE GENOMIC DNA]</scope>
    <source>
        <strain evidence="4">CCM 7435</strain>
    </source>
</reference>
<gene>
    <name evidence="3" type="ORF">ACFSNC_19135</name>
</gene>
<dbReference type="PROSITE" id="PS51318">
    <property type="entry name" value="TAT"/>
    <property type="match status" value="1"/>
</dbReference>
<dbReference type="InterPro" id="IPR006311">
    <property type="entry name" value="TAT_signal"/>
</dbReference>
<dbReference type="InterPro" id="IPR001279">
    <property type="entry name" value="Metallo-B-lactamas"/>
</dbReference>
<organism evidence="3 4">
    <name type="scientific">Ancylobacter oerskovii</name>
    <dbReference type="NCBI Taxonomy" id="459519"/>
    <lineage>
        <taxon>Bacteria</taxon>
        <taxon>Pseudomonadati</taxon>
        <taxon>Pseudomonadota</taxon>
        <taxon>Alphaproteobacteria</taxon>
        <taxon>Hyphomicrobiales</taxon>
        <taxon>Xanthobacteraceae</taxon>
        <taxon>Ancylobacter</taxon>
    </lineage>
</organism>
<dbReference type="NCBIfam" id="TIGR04559">
    <property type="entry name" value="SoxH_rel_PQQ_2"/>
    <property type="match status" value="1"/>
</dbReference>
<dbReference type="RefSeq" id="WP_213354226.1">
    <property type="nucleotide sequence ID" value="NZ_JAHBGB010000037.1"/>
</dbReference>
<dbReference type="SUPFAM" id="SSF56281">
    <property type="entry name" value="Metallo-hydrolase/oxidoreductase"/>
    <property type="match status" value="1"/>
</dbReference>
<dbReference type="Pfam" id="PF00753">
    <property type="entry name" value="Lactamase_B"/>
    <property type="match status" value="1"/>
</dbReference>
<dbReference type="InterPro" id="IPR036866">
    <property type="entry name" value="RibonucZ/Hydroxyglut_hydro"/>
</dbReference>
<evidence type="ECO:0000313" key="3">
    <source>
        <dbReference type="EMBL" id="MFD2142525.1"/>
    </source>
</evidence>
<dbReference type="SMART" id="SM00849">
    <property type="entry name" value="Lactamase_B"/>
    <property type="match status" value="1"/>
</dbReference>
<dbReference type="InterPro" id="IPR030829">
    <property type="entry name" value="SoxH-rel_PQQ_2"/>
</dbReference>
<accession>A0ABW4Z222</accession>
<evidence type="ECO:0000256" key="1">
    <source>
        <dbReference type="ARBA" id="ARBA00005250"/>
    </source>
</evidence>
<feature type="domain" description="Metallo-beta-lactamase" evidence="2">
    <location>
        <begin position="88"/>
        <end position="271"/>
    </location>
</feature>